<dbReference type="Pfam" id="PF06985">
    <property type="entry name" value="HET"/>
    <property type="match status" value="1"/>
</dbReference>
<dbReference type="EMBL" id="LR026967">
    <property type="protein sequence ID" value="VBB79827.1"/>
    <property type="molecule type" value="Genomic_DNA"/>
</dbReference>
<proteinExistence type="predicted"/>
<evidence type="ECO:0000259" key="1">
    <source>
        <dbReference type="Pfam" id="PF06985"/>
    </source>
</evidence>
<evidence type="ECO:0000313" key="3">
    <source>
        <dbReference type="Proteomes" id="UP000280685"/>
    </source>
</evidence>
<feature type="domain" description="Heterokaryon incompatibility" evidence="1">
    <location>
        <begin position="14"/>
        <end position="97"/>
    </location>
</feature>
<dbReference type="Proteomes" id="UP000280685">
    <property type="component" value="Chromosome 4"/>
</dbReference>
<protein>
    <recommendedName>
        <fullName evidence="1">Heterokaryon incompatibility domain-containing protein</fullName>
    </recommendedName>
</protein>
<evidence type="ECO:0000313" key="2">
    <source>
        <dbReference type="EMBL" id="VBB79827.1"/>
    </source>
</evidence>
<sequence>METANLAGSAALRYITLSRCWGKPGLDAPPLRTTKETISLARVLGCYFLWIDSLCIIQDDMDDWLTQSAEMGDIYADGYFNIPAAAATNSSENLFSGQHQFVWQQTECECAGLLYKPLAAHTINFRSDGHESTAEIHVLPSHSVTHSCVLGTCSIGKKTVSPLFYRARVFQERMLSPRVVYFSKSELFWRYRHTMHFECGDMDNISMNLTQIERLHVAARRQEDGSGPPAT</sequence>
<organism evidence="2 3">
    <name type="scientific">Podospora comata</name>
    <dbReference type="NCBI Taxonomy" id="48703"/>
    <lineage>
        <taxon>Eukaryota</taxon>
        <taxon>Fungi</taxon>
        <taxon>Dikarya</taxon>
        <taxon>Ascomycota</taxon>
        <taxon>Pezizomycotina</taxon>
        <taxon>Sordariomycetes</taxon>
        <taxon>Sordariomycetidae</taxon>
        <taxon>Sordariales</taxon>
        <taxon>Podosporaceae</taxon>
        <taxon>Podospora</taxon>
    </lineage>
</organism>
<dbReference type="PANTHER" id="PTHR33112">
    <property type="entry name" value="DOMAIN PROTEIN, PUTATIVE-RELATED"/>
    <property type="match status" value="1"/>
</dbReference>
<keyword evidence="3" id="KW-1185">Reference proteome</keyword>
<dbReference type="InterPro" id="IPR010730">
    <property type="entry name" value="HET"/>
</dbReference>
<name>A0ABY6S9C2_PODCO</name>
<reference evidence="2" key="1">
    <citation type="submission" date="2018-02" db="EMBL/GenBank/DDBJ databases">
        <authorList>
            <person name="Silar P."/>
        </authorList>
    </citation>
    <scope>NUCLEOTIDE SEQUENCE [LARGE SCALE GENOMIC DNA]</scope>
    <source>
        <strain evidence="2">T</strain>
    </source>
</reference>
<gene>
    <name evidence="2" type="ORF">PODCO_403490</name>
</gene>
<accession>A0ABY6S9C2</accession>
<dbReference type="PANTHER" id="PTHR33112:SF13">
    <property type="entry name" value="HETEROKARYON INCOMPATIBILITY DOMAIN-CONTAINING PROTEIN"/>
    <property type="match status" value="1"/>
</dbReference>